<evidence type="ECO:0000256" key="8">
    <source>
        <dbReference type="ARBA" id="ARBA00023008"/>
    </source>
</evidence>
<feature type="chain" id="PRO_5021192723" description="lytic cellulose monooxygenase (C4-dehydrogenating)" evidence="16">
    <location>
        <begin position="29"/>
        <end position="333"/>
    </location>
</feature>
<dbReference type="Gene3D" id="2.70.50.70">
    <property type="match status" value="1"/>
</dbReference>
<evidence type="ECO:0000256" key="4">
    <source>
        <dbReference type="ARBA" id="ARBA00022723"/>
    </source>
</evidence>
<dbReference type="Pfam" id="PF03443">
    <property type="entry name" value="AA9"/>
    <property type="match status" value="1"/>
</dbReference>
<comment type="subcellular location">
    <subcellularLocation>
        <location evidence="2">Secreted</location>
    </subcellularLocation>
</comment>
<dbReference type="RefSeq" id="XP_030994076.1">
    <property type="nucleotide sequence ID" value="XM_031141709.1"/>
</dbReference>
<keyword evidence="11" id="KW-0119">Carbohydrate metabolism</keyword>
<evidence type="ECO:0000313" key="18">
    <source>
        <dbReference type="EMBL" id="TPX12365.1"/>
    </source>
</evidence>
<keyword evidence="10" id="KW-1015">Disulfide bond</keyword>
<evidence type="ECO:0000256" key="2">
    <source>
        <dbReference type="ARBA" id="ARBA00004613"/>
    </source>
</evidence>
<dbReference type="GO" id="GO:0004497">
    <property type="term" value="F:monooxygenase activity"/>
    <property type="evidence" value="ECO:0007669"/>
    <property type="project" value="UniProtKB-KW"/>
</dbReference>
<dbReference type="Proteomes" id="UP000319257">
    <property type="component" value="Unassembled WGS sequence"/>
</dbReference>
<feature type="signal peptide" evidence="16">
    <location>
        <begin position="1"/>
        <end position="28"/>
    </location>
</feature>
<keyword evidence="4" id="KW-0479">Metal-binding</keyword>
<dbReference type="OrthoDB" id="4849160at2759"/>
<dbReference type="GeneID" id="41974459"/>
<evidence type="ECO:0000256" key="11">
    <source>
        <dbReference type="ARBA" id="ARBA00023277"/>
    </source>
</evidence>
<keyword evidence="3" id="KW-0964">Secreted</keyword>
<comment type="catalytic activity">
    <reaction evidence="14">
        <text>[(1-&gt;4)-beta-D-glucosyl]n+m + reduced acceptor + O2 = 4-dehydro-beta-D-glucosyl-[(1-&gt;4)-beta-D-glucosyl]n-1 + [(1-&gt;4)-beta-D-glucosyl]m + acceptor + H2O.</text>
        <dbReference type="EC" id="1.14.99.56"/>
    </reaction>
</comment>
<evidence type="ECO:0000256" key="10">
    <source>
        <dbReference type="ARBA" id="ARBA00023157"/>
    </source>
</evidence>
<evidence type="ECO:0000256" key="15">
    <source>
        <dbReference type="ARBA" id="ARBA00047174"/>
    </source>
</evidence>
<sequence>MRSSAAHTMLSVIAAILPSSLLLAPVAAHSHIAYVVVDGLLYPGFDPRRKPNPANVVGWSTTVEDDGFVPPSNYSKPDIICHLNGSPAAAHVPVRPGDKMHIQWNGWPLSHVGPVMSYLAPCSGKAGCADVNKTALEFFKIDDGAPVLLNRTGGPGTRPGVMGQWVTDLLIAANNSWVVEIPPQLAPGAYVLRHELIALHYAARPDGTQNYPQCINLWVAGGSGGNGVATSSGPNLSVGKGSGVPATRLYKTTDPGISVDVSKPLSTYIIPGPPVVSGAAPVPMASQTKAVLKGNGTPLLVQGTTAVPFPATTATKETARRRAEMVGGAGIVL</sequence>
<dbReference type="GO" id="GO:0005576">
    <property type="term" value="C:extracellular region"/>
    <property type="evidence" value="ECO:0007669"/>
    <property type="project" value="UniProtKB-SubCell"/>
</dbReference>
<reference evidence="18 19" key="1">
    <citation type="submission" date="2019-06" db="EMBL/GenBank/DDBJ databases">
        <title>Draft genome sequence of the filamentous fungus Phialemoniopsis curvata isolated from diesel fuel.</title>
        <authorList>
            <person name="Varaljay V.A."/>
            <person name="Lyon W.J."/>
            <person name="Crouch A.L."/>
            <person name="Drake C.E."/>
            <person name="Hollomon J.M."/>
            <person name="Nadeau L.J."/>
            <person name="Nunn H.S."/>
            <person name="Stevenson B.S."/>
            <person name="Bojanowski C.L."/>
            <person name="Crookes-Goodson W.J."/>
        </authorList>
    </citation>
    <scope>NUCLEOTIDE SEQUENCE [LARGE SCALE GENOMIC DNA]</scope>
    <source>
        <strain evidence="18 19">D216</strain>
    </source>
</reference>
<evidence type="ECO:0000256" key="16">
    <source>
        <dbReference type="SAM" id="SignalP"/>
    </source>
</evidence>
<comment type="cofactor">
    <cofactor evidence="1">
        <name>Cu(2+)</name>
        <dbReference type="ChEBI" id="CHEBI:29036"/>
    </cofactor>
</comment>
<dbReference type="EC" id="1.14.99.56" evidence="15"/>
<evidence type="ECO:0000256" key="1">
    <source>
        <dbReference type="ARBA" id="ARBA00001973"/>
    </source>
</evidence>
<proteinExistence type="inferred from homology"/>
<keyword evidence="7" id="KW-0560">Oxidoreductase</keyword>
<evidence type="ECO:0000256" key="6">
    <source>
        <dbReference type="ARBA" id="ARBA00023001"/>
    </source>
</evidence>
<keyword evidence="12" id="KW-0624">Polysaccharide degradation</keyword>
<name>A0A507ANJ2_9PEZI</name>
<dbReference type="InterPro" id="IPR049892">
    <property type="entry name" value="AA9"/>
</dbReference>
<evidence type="ECO:0000259" key="17">
    <source>
        <dbReference type="Pfam" id="PF03443"/>
    </source>
</evidence>
<evidence type="ECO:0000256" key="9">
    <source>
        <dbReference type="ARBA" id="ARBA00023033"/>
    </source>
</evidence>
<accession>A0A507ANJ2</accession>
<feature type="domain" description="Auxiliary Activity family 9 catalytic" evidence="17">
    <location>
        <begin position="29"/>
        <end position="263"/>
    </location>
</feature>
<dbReference type="STRING" id="1093900.A0A507ANJ2"/>
<evidence type="ECO:0000313" key="19">
    <source>
        <dbReference type="Proteomes" id="UP000319257"/>
    </source>
</evidence>
<dbReference type="PANTHER" id="PTHR33353">
    <property type="entry name" value="PUTATIVE (AFU_ORTHOLOGUE AFUA_1G12560)-RELATED"/>
    <property type="match status" value="1"/>
</dbReference>
<protein>
    <recommendedName>
        <fullName evidence="15">lytic cellulose monooxygenase (C4-dehydrogenating)</fullName>
        <ecNumber evidence="15">1.14.99.56</ecNumber>
    </recommendedName>
</protein>
<keyword evidence="8" id="KW-0186">Copper</keyword>
<evidence type="ECO:0000256" key="5">
    <source>
        <dbReference type="ARBA" id="ARBA00022729"/>
    </source>
</evidence>
<keyword evidence="6" id="KW-0136">Cellulose degradation</keyword>
<keyword evidence="5 16" id="KW-0732">Signal</keyword>
<evidence type="ECO:0000256" key="13">
    <source>
        <dbReference type="ARBA" id="ARBA00044502"/>
    </source>
</evidence>
<keyword evidence="9" id="KW-0503">Monooxygenase</keyword>
<dbReference type="AlphaFoldDB" id="A0A507ANJ2"/>
<evidence type="ECO:0000256" key="7">
    <source>
        <dbReference type="ARBA" id="ARBA00023002"/>
    </source>
</evidence>
<evidence type="ECO:0000256" key="14">
    <source>
        <dbReference type="ARBA" id="ARBA00045077"/>
    </source>
</evidence>
<dbReference type="CDD" id="cd21175">
    <property type="entry name" value="LPMO_AA9"/>
    <property type="match status" value="1"/>
</dbReference>
<organism evidence="18 19">
    <name type="scientific">Thyridium curvatum</name>
    <dbReference type="NCBI Taxonomy" id="1093900"/>
    <lineage>
        <taxon>Eukaryota</taxon>
        <taxon>Fungi</taxon>
        <taxon>Dikarya</taxon>
        <taxon>Ascomycota</taxon>
        <taxon>Pezizomycotina</taxon>
        <taxon>Sordariomycetes</taxon>
        <taxon>Sordariomycetidae</taxon>
        <taxon>Thyridiales</taxon>
        <taxon>Thyridiaceae</taxon>
        <taxon>Thyridium</taxon>
    </lineage>
</organism>
<gene>
    <name evidence="18" type="ORF">E0L32_007012</name>
</gene>
<dbReference type="PANTHER" id="PTHR33353:SF36">
    <property type="entry name" value="ENDO-BETA-1,4-GLUCANASE D"/>
    <property type="match status" value="1"/>
</dbReference>
<dbReference type="EMBL" id="SKBQ01000041">
    <property type="protein sequence ID" value="TPX12365.1"/>
    <property type="molecule type" value="Genomic_DNA"/>
</dbReference>
<dbReference type="InterPro" id="IPR005103">
    <property type="entry name" value="AA9_LPMO"/>
</dbReference>
<evidence type="ECO:0000256" key="12">
    <source>
        <dbReference type="ARBA" id="ARBA00023326"/>
    </source>
</evidence>
<comment type="caution">
    <text evidence="18">The sequence shown here is derived from an EMBL/GenBank/DDBJ whole genome shotgun (WGS) entry which is preliminary data.</text>
</comment>
<dbReference type="InParanoid" id="A0A507ANJ2"/>
<dbReference type="GO" id="GO:0030245">
    <property type="term" value="P:cellulose catabolic process"/>
    <property type="evidence" value="ECO:0007669"/>
    <property type="project" value="UniProtKB-KW"/>
</dbReference>
<evidence type="ECO:0000256" key="3">
    <source>
        <dbReference type="ARBA" id="ARBA00022525"/>
    </source>
</evidence>
<comment type="similarity">
    <text evidence="13">Belongs to the polysaccharide monooxygenase AA9 family.</text>
</comment>
<dbReference type="GO" id="GO:0046872">
    <property type="term" value="F:metal ion binding"/>
    <property type="evidence" value="ECO:0007669"/>
    <property type="project" value="UniProtKB-KW"/>
</dbReference>
<keyword evidence="19" id="KW-1185">Reference proteome</keyword>